<comment type="caution">
    <text evidence="4">The sequence shown here is derived from an EMBL/GenBank/DDBJ whole genome shotgun (WGS) entry which is preliminary data.</text>
</comment>
<evidence type="ECO:0000256" key="3">
    <source>
        <dbReference type="SAM" id="SignalP"/>
    </source>
</evidence>
<reference evidence="5" key="1">
    <citation type="journal article" date="2019" name="Int. J. Syst. Evol. Microbiol.">
        <title>The Global Catalogue of Microorganisms (GCM) 10K type strain sequencing project: providing services to taxonomists for standard genome sequencing and annotation.</title>
        <authorList>
            <consortium name="The Broad Institute Genomics Platform"/>
            <consortium name="The Broad Institute Genome Sequencing Center for Infectious Disease"/>
            <person name="Wu L."/>
            <person name="Ma J."/>
        </authorList>
    </citation>
    <scope>NUCLEOTIDE SEQUENCE [LARGE SCALE GENOMIC DNA]</scope>
    <source>
        <strain evidence="5">KCTC 42473</strain>
    </source>
</reference>
<feature type="signal peptide" evidence="3">
    <location>
        <begin position="1"/>
        <end position="23"/>
    </location>
</feature>
<accession>A0ABV7UC16</accession>
<dbReference type="Gene3D" id="3.10.310.10">
    <property type="entry name" value="Diaminopimelate Epimerase, Chain A, domain 1"/>
    <property type="match status" value="1"/>
</dbReference>
<feature type="region of interest" description="Disordered" evidence="2">
    <location>
        <begin position="76"/>
        <end position="103"/>
    </location>
</feature>
<comment type="similarity">
    <text evidence="1">Belongs to the proline racemase family.</text>
</comment>
<feature type="chain" id="PRO_5046556023" evidence="3">
    <location>
        <begin position="24"/>
        <end position="136"/>
    </location>
</feature>
<evidence type="ECO:0000313" key="5">
    <source>
        <dbReference type="Proteomes" id="UP001595539"/>
    </source>
</evidence>
<gene>
    <name evidence="4" type="ORF">ACFOM8_22415</name>
</gene>
<organism evidence="4 5">
    <name type="scientific">Paracoccus angustae</name>
    <dbReference type="NCBI Taxonomy" id="1671480"/>
    <lineage>
        <taxon>Bacteria</taxon>
        <taxon>Pseudomonadati</taxon>
        <taxon>Pseudomonadota</taxon>
        <taxon>Alphaproteobacteria</taxon>
        <taxon>Rhodobacterales</taxon>
        <taxon>Paracoccaceae</taxon>
        <taxon>Paracoccus</taxon>
    </lineage>
</organism>
<protein>
    <submittedName>
        <fullName evidence="4">Proline racemase family protein</fullName>
    </submittedName>
</protein>
<keyword evidence="5" id="KW-1185">Reference proteome</keyword>
<dbReference type="Pfam" id="PF05544">
    <property type="entry name" value="Pro_racemase"/>
    <property type="match status" value="1"/>
</dbReference>
<dbReference type="InterPro" id="IPR008794">
    <property type="entry name" value="Pro_racemase_fam"/>
</dbReference>
<name>A0ABV7UC16_9RHOB</name>
<evidence type="ECO:0000313" key="4">
    <source>
        <dbReference type="EMBL" id="MFC3632156.1"/>
    </source>
</evidence>
<dbReference type="RefSeq" id="WP_377764601.1">
    <property type="nucleotide sequence ID" value="NZ_JBHRXY010000081.1"/>
</dbReference>
<sequence>MNRPLMITGLFAGTMGLAATAQAQSQAQAQAQDCDAILVLHDVRSAGVLAQADRFILENGYRCDAETVAGDTVPTTTSMVEKGEPDVSADTHAGTPMRVTTGGIPHIPGASVYDKMKWLEEKDDGLRKLLLRQPRG</sequence>
<evidence type="ECO:0000256" key="1">
    <source>
        <dbReference type="ARBA" id="ARBA00007529"/>
    </source>
</evidence>
<evidence type="ECO:0000256" key="2">
    <source>
        <dbReference type="SAM" id="MobiDB-lite"/>
    </source>
</evidence>
<dbReference type="SUPFAM" id="SSF54506">
    <property type="entry name" value="Diaminopimelate epimerase-like"/>
    <property type="match status" value="1"/>
</dbReference>
<proteinExistence type="inferred from homology"/>
<dbReference type="Proteomes" id="UP001595539">
    <property type="component" value="Unassembled WGS sequence"/>
</dbReference>
<dbReference type="EMBL" id="JBHRXY010000081">
    <property type="protein sequence ID" value="MFC3632156.1"/>
    <property type="molecule type" value="Genomic_DNA"/>
</dbReference>
<keyword evidence="3" id="KW-0732">Signal</keyword>